<comment type="caution">
    <text evidence="9">The sequence shown here is derived from an EMBL/GenBank/DDBJ whole genome shotgun (WGS) entry which is preliminary data.</text>
</comment>
<name>A0AA39J1B5_9AGAR</name>
<dbReference type="Pfam" id="PF00075">
    <property type="entry name" value="RNase_H"/>
    <property type="match status" value="1"/>
</dbReference>
<feature type="domain" description="RNase H type-1" evidence="8">
    <location>
        <begin position="31"/>
        <end position="173"/>
    </location>
</feature>
<keyword evidence="10" id="KW-1185">Reference proteome</keyword>
<dbReference type="AlphaFoldDB" id="A0AA39J1B5"/>
<dbReference type="EC" id="3.1.26.4" evidence="3"/>
<dbReference type="PANTHER" id="PTHR10642:SF26">
    <property type="entry name" value="RIBONUCLEASE H1"/>
    <property type="match status" value="1"/>
</dbReference>
<sequence length="442" mass="49727">MDGIRIFTSGWDTCSRPAWREEVANASDNEPVTISVAYTDGSAYDNGTANARAGAGVWFRDGDGRNIHVRLPGPYQTNNAAEIRAVLERVLAAVQDETIQTISDSKYVVEGLCFHLKQWESNGWLGVSNSDVWKATAATLRQRGTLIFFQWTKGHNGTKGNEGADTLAEKGVQAGNDEVVYADTEIAHEFDVEGAKLSAISQSQAYGHIRAAREMKERESSCITVQQILATAMDVSRPIRGFLWKAIQNTFKIGTFWERLGPQYATRGECPKCRVQESMEHILMECSIEGQDTLWQLAKELWELKGQRWIHPTYGVALGATLIQIQKTDGTVDGAATRLYRILITETCGDEDPMRWHTLDEVRNLWIEAINKRLTTDRLLANKKRYSARVMAKAKVLLTWKGTLRDEKSLPEDWTDQNGVLVGIVPVWQRPRGRHRVPHELE</sequence>
<evidence type="ECO:0000256" key="5">
    <source>
        <dbReference type="ARBA" id="ARBA00022723"/>
    </source>
</evidence>
<evidence type="ECO:0000256" key="7">
    <source>
        <dbReference type="ARBA" id="ARBA00022801"/>
    </source>
</evidence>
<proteinExistence type="inferred from homology"/>
<evidence type="ECO:0000256" key="2">
    <source>
        <dbReference type="ARBA" id="ARBA00005300"/>
    </source>
</evidence>
<dbReference type="CDD" id="cd09280">
    <property type="entry name" value="RNase_HI_eukaryote_like"/>
    <property type="match status" value="1"/>
</dbReference>
<dbReference type="PROSITE" id="PS50879">
    <property type="entry name" value="RNASE_H_1"/>
    <property type="match status" value="1"/>
</dbReference>
<organism evidence="9 10">
    <name type="scientific">Armillaria borealis</name>
    <dbReference type="NCBI Taxonomy" id="47425"/>
    <lineage>
        <taxon>Eukaryota</taxon>
        <taxon>Fungi</taxon>
        <taxon>Dikarya</taxon>
        <taxon>Basidiomycota</taxon>
        <taxon>Agaricomycotina</taxon>
        <taxon>Agaricomycetes</taxon>
        <taxon>Agaricomycetidae</taxon>
        <taxon>Agaricales</taxon>
        <taxon>Marasmiineae</taxon>
        <taxon>Physalacriaceae</taxon>
        <taxon>Armillaria</taxon>
    </lineage>
</organism>
<keyword evidence="6" id="KW-0255">Endonuclease</keyword>
<evidence type="ECO:0000256" key="1">
    <source>
        <dbReference type="ARBA" id="ARBA00000077"/>
    </source>
</evidence>
<evidence type="ECO:0000313" key="9">
    <source>
        <dbReference type="EMBL" id="KAK0433679.1"/>
    </source>
</evidence>
<evidence type="ECO:0000256" key="3">
    <source>
        <dbReference type="ARBA" id="ARBA00012180"/>
    </source>
</evidence>
<gene>
    <name evidence="9" type="ORF">EV421DRAFT_1892884</name>
</gene>
<dbReference type="PANTHER" id="PTHR10642">
    <property type="entry name" value="RIBONUCLEASE H1"/>
    <property type="match status" value="1"/>
</dbReference>
<dbReference type="SUPFAM" id="SSF53098">
    <property type="entry name" value="Ribonuclease H-like"/>
    <property type="match status" value="1"/>
</dbReference>
<dbReference type="GO" id="GO:0004523">
    <property type="term" value="F:RNA-DNA hybrid ribonuclease activity"/>
    <property type="evidence" value="ECO:0007669"/>
    <property type="project" value="UniProtKB-EC"/>
</dbReference>
<keyword evidence="5" id="KW-0479">Metal-binding</keyword>
<dbReference type="InterPro" id="IPR002156">
    <property type="entry name" value="RNaseH_domain"/>
</dbReference>
<dbReference type="InterPro" id="IPR012337">
    <property type="entry name" value="RNaseH-like_sf"/>
</dbReference>
<evidence type="ECO:0000313" key="10">
    <source>
        <dbReference type="Proteomes" id="UP001175226"/>
    </source>
</evidence>
<comment type="similarity">
    <text evidence="2">Belongs to the RNase H family.</text>
</comment>
<evidence type="ECO:0000256" key="6">
    <source>
        <dbReference type="ARBA" id="ARBA00022759"/>
    </source>
</evidence>
<protein>
    <recommendedName>
        <fullName evidence="3">ribonuclease H</fullName>
        <ecNumber evidence="3">3.1.26.4</ecNumber>
    </recommendedName>
</protein>
<accession>A0AA39J1B5</accession>
<dbReference type="EMBL" id="JAUEPT010000078">
    <property type="protein sequence ID" value="KAK0433679.1"/>
    <property type="molecule type" value="Genomic_DNA"/>
</dbReference>
<evidence type="ECO:0000256" key="4">
    <source>
        <dbReference type="ARBA" id="ARBA00022722"/>
    </source>
</evidence>
<keyword evidence="7" id="KW-0378">Hydrolase</keyword>
<evidence type="ECO:0000259" key="8">
    <source>
        <dbReference type="PROSITE" id="PS50879"/>
    </source>
</evidence>
<dbReference type="Gene3D" id="3.30.420.10">
    <property type="entry name" value="Ribonuclease H-like superfamily/Ribonuclease H"/>
    <property type="match status" value="1"/>
</dbReference>
<dbReference type="GO" id="GO:0046872">
    <property type="term" value="F:metal ion binding"/>
    <property type="evidence" value="ECO:0007669"/>
    <property type="project" value="UniProtKB-KW"/>
</dbReference>
<dbReference type="InterPro" id="IPR050092">
    <property type="entry name" value="RNase_H"/>
</dbReference>
<comment type="catalytic activity">
    <reaction evidence="1">
        <text>Endonucleolytic cleavage to 5'-phosphomonoester.</text>
        <dbReference type="EC" id="3.1.26.4"/>
    </reaction>
</comment>
<dbReference type="GO" id="GO:0003676">
    <property type="term" value="F:nucleic acid binding"/>
    <property type="evidence" value="ECO:0007669"/>
    <property type="project" value="InterPro"/>
</dbReference>
<dbReference type="InterPro" id="IPR036397">
    <property type="entry name" value="RNaseH_sf"/>
</dbReference>
<dbReference type="Proteomes" id="UP001175226">
    <property type="component" value="Unassembled WGS sequence"/>
</dbReference>
<keyword evidence="4" id="KW-0540">Nuclease</keyword>
<reference evidence="9" key="1">
    <citation type="submission" date="2023-06" db="EMBL/GenBank/DDBJ databases">
        <authorList>
            <consortium name="Lawrence Berkeley National Laboratory"/>
            <person name="Ahrendt S."/>
            <person name="Sahu N."/>
            <person name="Indic B."/>
            <person name="Wong-Bajracharya J."/>
            <person name="Merenyi Z."/>
            <person name="Ke H.-M."/>
            <person name="Monk M."/>
            <person name="Kocsube S."/>
            <person name="Drula E."/>
            <person name="Lipzen A."/>
            <person name="Balint B."/>
            <person name="Henrissat B."/>
            <person name="Andreopoulos B."/>
            <person name="Martin F.M."/>
            <person name="Harder C.B."/>
            <person name="Rigling D."/>
            <person name="Ford K.L."/>
            <person name="Foster G.D."/>
            <person name="Pangilinan J."/>
            <person name="Papanicolaou A."/>
            <person name="Barry K."/>
            <person name="LaButti K."/>
            <person name="Viragh M."/>
            <person name="Koriabine M."/>
            <person name="Yan M."/>
            <person name="Riley R."/>
            <person name="Champramary S."/>
            <person name="Plett K.L."/>
            <person name="Tsai I.J."/>
            <person name="Slot J."/>
            <person name="Sipos G."/>
            <person name="Plett J."/>
            <person name="Nagy L.G."/>
            <person name="Grigoriev I.V."/>
        </authorList>
    </citation>
    <scope>NUCLEOTIDE SEQUENCE</scope>
    <source>
        <strain evidence="9">FPL87.14</strain>
    </source>
</reference>
<dbReference type="GO" id="GO:0043137">
    <property type="term" value="P:DNA replication, removal of RNA primer"/>
    <property type="evidence" value="ECO:0007669"/>
    <property type="project" value="TreeGrafter"/>
</dbReference>